<dbReference type="RefSeq" id="WP_015547737.1">
    <property type="nucleotide sequence ID" value="NZ_CATYVA010000008.1"/>
</dbReference>
<evidence type="ECO:0000313" key="4">
    <source>
        <dbReference type="Proteomes" id="UP000323567"/>
    </source>
</evidence>
<evidence type="ECO:0000256" key="2">
    <source>
        <dbReference type="SAM" id="Phobius"/>
    </source>
</evidence>
<evidence type="ECO:0000313" key="3">
    <source>
        <dbReference type="EMBL" id="KAA2370996.1"/>
    </source>
</evidence>
<dbReference type="Proteomes" id="UP000323567">
    <property type="component" value="Unassembled WGS sequence"/>
</dbReference>
<feature type="compositionally biased region" description="Pro residues" evidence="1">
    <location>
        <begin position="53"/>
        <end position="67"/>
    </location>
</feature>
<protein>
    <submittedName>
        <fullName evidence="3">Uncharacterized protein</fullName>
    </submittedName>
</protein>
<keyword evidence="2" id="KW-1133">Transmembrane helix</keyword>
<keyword evidence="2" id="KW-0472">Membrane</keyword>
<feature type="region of interest" description="Disordered" evidence="1">
    <location>
        <begin position="30"/>
        <end position="67"/>
    </location>
</feature>
<proteinExistence type="predicted"/>
<keyword evidence="2" id="KW-0812">Transmembrane</keyword>
<dbReference type="AlphaFoldDB" id="A0A5B3GCH2"/>
<gene>
    <name evidence="3" type="ORF">F2Y13_05445</name>
</gene>
<sequence length="155" mass="17076">MDDFATVIWVVIIAGAMIFNVVSQSRKARGKGARTPGHEEAWPSQAHPESEPDPMPAPRPAPWPVAPVFPDECQSLEEIPAEEYAPEHTTPKAAGRGHLRHQTVNRLMDDSGNDEIAAHSLTNNAPDAATTSQTEEFNLRQAIIYSEILKPKFEE</sequence>
<comment type="caution">
    <text evidence="3">The sequence shown here is derived from an EMBL/GenBank/DDBJ whole genome shotgun (WGS) entry which is preliminary data.</text>
</comment>
<dbReference type="GeneID" id="92755549"/>
<dbReference type="EMBL" id="VVXK01000005">
    <property type="protein sequence ID" value="KAA2370996.1"/>
    <property type="molecule type" value="Genomic_DNA"/>
</dbReference>
<feature type="transmembrane region" description="Helical" evidence="2">
    <location>
        <begin position="6"/>
        <end position="22"/>
    </location>
</feature>
<organism evidence="3 4">
    <name type="scientific">Alistipes shahii</name>
    <dbReference type="NCBI Taxonomy" id="328814"/>
    <lineage>
        <taxon>Bacteria</taxon>
        <taxon>Pseudomonadati</taxon>
        <taxon>Bacteroidota</taxon>
        <taxon>Bacteroidia</taxon>
        <taxon>Bacteroidales</taxon>
        <taxon>Rikenellaceae</taxon>
        <taxon>Alistipes</taxon>
    </lineage>
</organism>
<accession>A0A5B3GCH2</accession>
<name>A0A5B3GCH2_9BACT</name>
<reference evidence="3 4" key="1">
    <citation type="journal article" date="2019" name="Nat. Med.">
        <title>A library of human gut bacterial isolates paired with longitudinal multiomics data enables mechanistic microbiome research.</title>
        <authorList>
            <person name="Poyet M."/>
            <person name="Groussin M."/>
            <person name="Gibbons S.M."/>
            <person name="Avila-Pacheco J."/>
            <person name="Jiang X."/>
            <person name="Kearney S.M."/>
            <person name="Perrotta A.R."/>
            <person name="Berdy B."/>
            <person name="Zhao S."/>
            <person name="Lieberman T.D."/>
            <person name="Swanson P.K."/>
            <person name="Smith M."/>
            <person name="Roesemann S."/>
            <person name="Alexander J.E."/>
            <person name="Rich S.A."/>
            <person name="Livny J."/>
            <person name="Vlamakis H."/>
            <person name="Clish C."/>
            <person name="Bullock K."/>
            <person name="Deik A."/>
            <person name="Scott J."/>
            <person name="Pierce K.A."/>
            <person name="Xavier R.J."/>
            <person name="Alm E.J."/>
        </authorList>
    </citation>
    <scope>NUCLEOTIDE SEQUENCE [LARGE SCALE GENOMIC DNA]</scope>
    <source>
        <strain evidence="3 4">BIOML-A2</strain>
    </source>
</reference>
<evidence type="ECO:0000256" key="1">
    <source>
        <dbReference type="SAM" id="MobiDB-lite"/>
    </source>
</evidence>